<reference evidence="1 2" key="1">
    <citation type="submission" date="2016-03" db="EMBL/GenBank/DDBJ databases">
        <authorList>
            <person name="Ploux O."/>
        </authorList>
    </citation>
    <scope>NUCLEOTIDE SEQUENCE [LARGE SCALE GENOMIC DNA]</scope>
    <source>
        <strain evidence="1 2">UAMH 11012</strain>
    </source>
</reference>
<evidence type="ECO:0000313" key="2">
    <source>
        <dbReference type="Proteomes" id="UP000184330"/>
    </source>
</evidence>
<dbReference type="STRING" id="576137.A0A1L7WSI7"/>
<dbReference type="EMBL" id="FJOG01000007">
    <property type="protein sequence ID" value="CZR55730.1"/>
    <property type="molecule type" value="Genomic_DNA"/>
</dbReference>
<evidence type="ECO:0000313" key="1">
    <source>
        <dbReference type="EMBL" id="CZR55730.1"/>
    </source>
</evidence>
<dbReference type="AlphaFoldDB" id="A0A1L7WSI7"/>
<keyword evidence="2" id="KW-1185">Reference proteome</keyword>
<proteinExistence type="predicted"/>
<protein>
    <submittedName>
        <fullName evidence="1">Uncharacterized protein</fullName>
    </submittedName>
</protein>
<gene>
    <name evidence="1" type="ORF">PAC_05618</name>
</gene>
<dbReference type="Proteomes" id="UP000184330">
    <property type="component" value="Unassembled WGS sequence"/>
</dbReference>
<name>A0A1L7WSI7_9HELO</name>
<accession>A0A1L7WSI7</accession>
<sequence>MASAIYSVEAAKETLFKHGFLDRKDPTVGDGIQEIEKKGFEFFSEYGLDFCQQYVLSTHILSIVESFFGDETCILAHCLRYIAYPGHIVCFRRGGPKAGRRALAVHLLAKGSRVGYCGGSHDHFLPTTKGIRFLNEISQSALDEVGCQCEEKAFPDGGLTIFDARIGFELKEGYAITFEFATIDVIKNWPKMVLSSSPELIQKVGDMERDLENRKFQKIRMNFVFRDPIASTNA</sequence>
<organism evidence="1 2">
    <name type="scientific">Phialocephala subalpina</name>
    <dbReference type="NCBI Taxonomy" id="576137"/>
    <lineage>
        <taxon>Eukaryota</taxon>
        <taxon>Fungi</taxon>
        <taxon>Dikarya</taxon>
        <taxon>Ascomycota</taxon>
        <taxon>Pezizomycotina</taxon>
        <taxon>Leotiomycetes</taxon>
        <taxon>Helotiales</taxon>
        <taxon>Mollisiaceae</taxon>
        <taxon>Phialocephala</taxon>
        <taxon>Phialocephala fortinii species complex</taxon>
    </lineage>
</organism>
<dbReference type="OrthoDB" id="5068804at2759"/>